<dbReference type="AlphaFoldDB" id="A0A2P6QRL6"/>
<dbReference type="EMBL" id="PDCK01000042">
    <property type="protein sequence ID" value="PRQ36825.1"/>
    <property type="molecule type" value="Genomic_DNA"/>
</dbReference>
<reference evidence="1 2" key="1">
    <citation type="journal article" date="2018" name="Nat. Genet.">
        <title>The Rosa genome provides new insights in the design of modern roses.</title>
        <authorList>
            <person name="Bendahmane M."/>
        </authorList>
    </citation>
    <scope>NUCLEOTIDE SEQUENCE [LARGE SCALE GENOMIC DNA]</scope>
    <source>
        <strain evidence="2">cv. Old Blush</strain>
    </source>
</reference>
<comment type="caution">
    <text evidence="1">The sequence shown here is derived from an EMBL/GenBank/DDBJ whole genome shotgun (WGS) entry which is preliminary data.</text>
</comment>
<sequence>MATLVEEVEECACWQFNMTEHKIFCIYRYLFSSLAPSSVDVVSTIVHHPKCIPHKDEKLLNCFRSNSSSCQITGSSPTSSQNVRHVSTLVIIVPLKIKRQALE</sequence>
<organism evidence="1 2">
    <name type="scientific">Rosa chinensis</name>
    <name type="common">China rose</name>
    <dbReference type="NCBI Taxonomy" id="74649"/>
    <lineage>
        <taxon>Eukaryota</taxon>
        <taxon>Viridiplantae</taxon>
        <taxon>Streptophyta</taxon>
        <taxon>Embryophyta</taxon>
        <taxon>Tracheophyta</taxon>
        <taxon>Spermatophyta</taxon>
        <taxon>Magnoliopsida</taxon>
        <taxon>eudicotyledons</taxon>
        <taxon>Gunneridae</taxon>
        <taxon>Pentapetalae</taxon>
        <taxon>rosids</taxon>
        <taxon>fabids</taxon>
        <taxon>Rosales</taxon>
        <taxon>Rosaceae</taxon>
        <taxon>Rosoideae</taxon>
        <taxon>Rosoideae incertae sedis</taxon>
        <taxon>Rosa</taxon>
    </lineage>
</organism>
<evidence type="ECO:0000313" key="1">
    <source>
        <dbReference type="EMBL" id="PRQ36825.1"/>
    </source>
</evidence>
<dbReference type="Gramene" id="PRQ36825">
    <property type="protein sequence ID" value="PRQ36825"/>
    <property type="gene ID" value="RchiOBHm_Chr4g0395831"/>
</dbReference>
<accession>A0A2P6QRL6</accession>
<gene>
    <name evidence="1" type="ORF">RchiOBHm_Chr4g0395831</name>
</gene>
<evidence type="ECO:0000313" key="2">
    <source>
        <dbReference type="Proteomes" id="UP000238479"/>
    </source>
</evidence>
<name>A0A2P6QRL6_ROSCH</name>
<protein>
    <submittedName>
        <fullName evidence="1">Uncharacterized protein</fullName>
    </submittedName>
</protein>
<dbReference type="Proteomes" id="UP000238479">
    <property type="component" value="Chromosome 4"/>
</dbReference>
<proteinExistence type="predicted"/>
<keyword evidence="2" id="KW-1185">Reference proteome</keyword>